<dbReference type="CDD" id="cd04301">
    <property type="entry name" value="NAT_SF"/>
    <property type="match status" value="1"/>
</dbReference>
<gene>
    <name evidence="2" type="ORF">ACFOX3_02210</name>
</gene>
<dbReference type="Gene3D" id="3.40.630.30">
    <property type="match status" value="1"/>
</dbReference>
<dbReference type="EMBL" id="JBHSCX010000003">
    <property type="protein sequence ID" value="MFC4361094.1"/>
    <property type="molecule type" value="Genomic_DNA"/>
</dbReference>
<name>A0ABV8V0K0_9GAMM</name>
<evidence type="ECO:0000313" key="2">
    <source>
        <dbReference type="EMBL" id="MFC4361094.1"/>
    </source>
</evidence>
<keyword evidence="3" id="KW-1185">Reference proteome</keyword>
<dbReference type="Pfam" id="PF13508">
    <property type="entry name" value="Acetyltransf_7"/>
    <property type="match status" value="1"/>
</dbReference>
<feature type="domain" description="N-acetyltransferase" evidence="1">
    <location>
        <begin position="1"/>
        <end position="137"/>
    </location>
</feature>
<dbReference type="GO" id="GO:0016746">
    <property type="term" value="F:acyltransferase activity"/>
    <property type="evidence" value="ECO:0007669"/>
    <property type="project" value="UniProtKB-KW"/>
</dbReference>
<evidence type="ECO:0000259" key="1">
    <source>
        <dbReference type="PROSITE" id="PS51186"/>
    </source>
</evidence>
<sequence length="150" mass="17185">MNLEQLSFVRRQGLDLPLANQFYKRVDKRLKARADEIVWQAYLDDGQAIAALRLRTLVSGEHLVTGVLVDPDWRCRGVAHALLQAARIDFSRNYTYLFCEPQLAPLYTKVGFAQVQKSDMPDPLIGRWQAYQRKTPELVAMCYRLSASPT</sequence>
<dbReference type="SUPFAM" id="SSF55729">
    <property type="entry name" value="Acyl-CoA N-acyltransferases (Nat)"/>
    <property type="match status" value="1"/>
</dbReference>
<dbReference type="InterPro" id="IPR000182">
    <property type="entry name" value="GNAT_dom"/>
</dbReference>
<protein>
    <submittedName>
        <fullName evidence="2">GNAT family N-acetyltransferase</fullName>
        <ecNumber evidence="2">2.3.-.-</ecNumber>
    </submittedName>
</protein>
<dbReference type="Proteomes" id="UP001595840">
    <property type="component" value="Unassembled WGS sequence"/>
</dbReference>
<proteinExistence type="predicted"/>
<dbReference type="EC" id="2.3.-.-" evidence="2"/>
<keyword evidence="2" id="KW-0012">Acyltransferase</keyword>
<dbReference type="RefSeq" id="WP_290260288.1">
    <property type="nucleotide sequence ID" value="NZ_JAUFQG010000004.1"/>
</dbReference>
<comment type="caution">
    <text evidence="2">The sequence shown here is derived from an EMBL/GenBank/DDBJ whole genome shotgun (WGS) entry which is preliminary data.</text>
</comment>
<reference evidence="3" key="1">
    <citation type="journal article" date="2019" name="Int. J. Syst. Evol. Microbiol.">
        <title>The Global Catalogue of Microorganisms (GCM) 10K type strain sequencing project: providing services to taxonomists for standard genome sequencing and annotation.</title>
        <authorList>
            <consortium name="The Broad Institute Genomics Platform"/>
            <consortium name="The Broad Institute Genome Sequencing Center for Infectious Disease"/>
            <person name="Wu L."/>
            <person name="Ma J."/>
        </authorList>
    </citation>
    <scope>NUCLEOTIDE SEQUENCE [LARGE SCALE GENOMIC DNA]</scope>
    <source>
        <strain evidence="3">CECT 8570</strain>
    </source>
</reference>
<evidence type="ECO:0000313" key="3">
    <source>
        <dbReference type="Proteomes" id="UP001595840"/>
    </source>
</evidence>
<organism evidence="2 3">
    <name type="scientific">Simiduia curdlanivorans</name>
    <dbReference type="NCBI Taxonomy" id="1492769"/>
    <lineage>
        <taxon>Bacteria</taxon>
        <taxon>Pseudomonadati</taxon>
        <taxon>Pseudomonadota</taxon>
        <taxon>Gammaproteobacteria</taxon>
        <taxon>Cellvibrionales</taxon>
        <taxon>Cellvibrionaceae</taxon>
        <taxon>Simiduia</taxon>
    </lineage>
</organism>
<dbReference type="PROSITE" id="PS51186">
    <property type="entry name" value="GNAT"/>
    <property type="match status" value="1"/>
</dbReference>
<keyword evidence="2" id="KW-0808">Transferase</keyword>
<accession>A0ABV8V0K0</accession>
<dbReference type="InterPro" id="IPR016181">
    <property type="entry name" value="Acyl_CoA_acyltransferase"/>
</dbReference>